<feature type="region of interest" description="Disordered" evidence="1">
    <location>
        <begin position="277"/>
        <end position="309"/>
    </location>
</feature>
<dbReference type="Proteomes" id="UP000274131">
    <property type="component" value="Unassembled WGS sequence"/>
</dbReference>
<organism evidence="4">
    <name type="scientific">Enterobius vermicularis</name>
    <name type="common">Human pinworm</name>
    <dbReference type="NCBI Taxonomy" id="51028"/>
    <lineage>
        <taxon>Eukaryota</taxon>
        <taxon>Metazoa</taxon>
        <taxon>Ecdysozoa</taxon>
        <taxon>Nematoda</taxon>
        <taxon>Chromadorea</taxon>
        <taxon>Rhabditida</taxon>
        <taxon>Spirurina</taxon>
        <taxon>Oxyuridomorpha</taxon>
        <taxon>Oxyuroidea</taxon>
        <taxon>Oxyuridae</taxon>
        <taxon>Enterobius</taxon>
    </lineage>
</organism>
<feature type="region of interest" description="Disordered" evidence="1">
    <location>
        <begin position="116"/>
        <end position="138"/>
    </location>
</feature>
<keyword evidence="3" id="KW-1185">Reference proteome</keyword>
<evidence type="ECO:0000256" key="1">
    <source>
        <dbReference type="SAM" id="MobiDB-lite"/>
    </source>
</evidence>
<gene>
    <name evidence="2" type="ORF">EVEC_LOCUS1758</name>
</gene>
<reference evidence="2 3" key="2">
    <citation type="submission" date="2018-10" db="EMBL/GenBank/DDBJ databases">
        <authorList>
            <consortium name="Pathogen Informatics"/>
        </authorList>
    </citation>
    <scope>NUCLEOTIDE SEQUENCE [LARGE SCALE GENOMIC DNA]</scope>
</reference>
<dbReference type="WBParaSite" id="EVEC_0000205001-mRNA-1">
    <property type="protein sequence ID" value="EVEC_0000205001-mRNA-1"/>
    <property type="gene ID" value="EVEC_0000205001"/>
</dbReference>
<evidence type="ECO:0000313" key="2">
    <source>
        <dbReference type="EMBL" id="VDD86615.1"/>
    </source>
</evidence>
<feature type="compositionally biased region" description="Low complexity" evidence="1">
    <location>
        <begin position="286"/>
        <end position="303"/>
    </location>
</feature>
<dbReference type="EMBL" id="UXUI01007262">
    <property type="protein sequence ID" value="VDD86615.1"/>
    <property type="molecule type" value="Genomic_DNA"/>
</dbReference>
<evidence type="ECO:0000313" key="3">
    <source>
        <dbReference type="Proteomes" id="UP000274131"/>
    </source>
</evidence>
<protein>
    <submittedName>
        <fullName evidence="4">Prohormone-2</fullName>
    </submittedName>
</protein>
<proteinExistence type="predicted"/>
<name>A0A158Q9H1_ENTVE</name>
<reference evidence="4" key="1">
    <citation type="submission" date="2016-04" db="UniProtKB">
        <authorList>
            <consortium name="WormBaseParasite"/>
        </authorList>
    </citation>
    <scope>IDENTIFICATION</scope>
</reference>
<evidence type="ECO:0000313" key="4">
    <source>
        <dbReference type="WBParaSite" id="EVEC_0000205001-mRNA-1"/>
    </source>
</evidence>
<dbReference type="AlphaFoldDB" id="A0A158Q9H1"/>
<sequence length="316" mass="36156">MMWAKRLPLLFLVIYTTVLFVEVISYSVIHHENSTLETNGKTPFMEVEAVSELIYITVDPGVNDTAQHWKEVTSSFAVSYGNPENNFLNDLLTSNSSTSEDKQKFILDWLNEINLSHNRKNPDSSEEAQTSTEEDFEQVGVVVPSTRSSNQFGFGKPRQPNNAQRVNLRGWNKNGKIRFPVASNKPPSSDEEYGSTNYFSQTDGQSYLNENSAPEYLNLIENAIHNYEAQKALVGQMVEPKLPVYHRFNPNYDNSAETSIENQRRTLKKRVFDFFSSDESDSQPWYGYSNSKSSENGESYGSSESEEDLNWFYEEF</sequence>
<accession>A0A158Q9H1</accession>